<protein>
    <submittedName>
        <fullName evidence="1">Uncharacterized protein</fullName>
    </submittedName>
</protein>
<comment type="caution">
    <text evidence="1">The sequence shown here is derived from an EMBL/GenBank/DDBJ whole genome shotgun (WGS) entry which is preliminary data.</text>
</comment>
<accession>A0A1V1NVC7</accession>
<dbReference type="AlphaFoldDB" id="A0A1V1NVC7"/>
<name>A0A1V1NVC7_9BACT</name>
<dbReference type="Proteomes" id="UP000189670">
    <property type="component" value="Unassembled WGS sequence"/>
</dbReference>
<reference evidence="2" key="1">
    <citation type="submission" date="2012-11" db="EMBL/GenBank/DDBJ databases">
        <authorList>
            <person name="Lucero-Rivera Y.E."/>
            <person name="Tovar-Ramirez D."/>
        </authorList>
    </citation>
    <scope>NUCLEOTIDE SEQUENCE [LARGE SCALE GENOMIC DNA]</scope>
    <source>
        <strain evidence="2">Araruama</strain>
    </source>
</reference>
<evidence type="ECO:0000313" key="1">
    <source>
        <dbReference type="EMBL" id="ETR66549.1"/>
    </source>
</evidence>
<proteinExistence type="predicted"/>
<evidence type="ECO:0000313" key="2">
    <source>
        <dbReference type="Proteomes" id="UP000189670"/>
    </source>
</evidence>
<organism evidence="1 2">
    <name type="scientific">Candidatus Magnetoglobus multicellularis str. Araruama</name>
    <dbReference type="NCBI Taxonomy" id="890399"/>
    <lineage>
        <taxon>Bacteria</taxon>
        <taxon>Pseudomonadati</taxon>
        <taxon>Thermodesulfobacteriota</taxon>
        <taxon>Desulfobacteria</taxon>
        <taxon>Desulfobacterales</taxon>
        <taxon>Desulfobacteraceae</taxon>
        <taxon>Candidatus Magnetoglobus</taxon>
    </lineage>
</organism>
<gene>
    <name evidence="1" type="ORF">OMM_05598</name>
</gene>
<dbReference type="EMBL" id="ATBP01001911">
    <property type="protein sequence ID" value="ETR66549.1"/>
    <property type="molecule type" value="Genomic_DNA"/>
</dbReference>
<sequence length="156" mass="17498">MSNNTWKRIEKPDQVNIETGKAYWVFCNGGSQYVGPLEIVVPGTGNDLDFSRTIPQWELTFINHSPDPLSFTVTPIPNSVTDAGVPLSIQSYTNLTEKVFTFFENTTPPMNLEAEQSLKFTLSIRRNSIGEPKVSSLLKIADDLGNRFYLPVRAEQ</sequence>